<dbReference type="GO" id="GO:0016020">
    <property type="term" value="C:membrane"/>
    <property type="evidence" value="ECO:0007669"/>
    <property type="project" value="UniProtKB-SubCell"/>
</dbReference>
<keyword evidence="3 5" id="KW-1133">Transmembrane helix</keyword>
<name>A0A6J4P5B0_9ACTN</name>
<evidence type="ECO:0000313" key="6">
    <source>
        <dbReference type="EMBL" id="CAA9406544.1"/>
    </source>
</evidence>
<sequence>MELLLLIGRIFFGVFFIMSGINHFTNAGMMSGYARSKNVPGAYLAVVGTGVMLVLGGLSVLLGLFPIVGLVLIVVFLLPTSVLIHNFWTVQDPQARAAEQVNFLKNLALAGAALALVYGAADWPLTLG</sequence>
<dbReference type="InterPro" id="IPR032808">
    <property type="entry name" value="DoxX"/>
</dbReference>
<feature type="transmembrane region" description="Helical" evidence="5">
    <location>
        <begin position="67"/>
        <end position="90"/>
    </location>
</feature>
<reference evidence="6" key="1">
    <citation type="submission" date="2020-02" db="EMBL/GenBank/DDBJ databases">
        <authorList>
            <person name="Meier V. D."/>
        </authorList>
    </citation>
    <scope>NUCLEOTIDE SEQUENCE</scope>
    <source>
        <strain evidence="6">AVDCRST_MAG22</strain>
    </source>
</reference>
<organism evidence="6">
    <name type="scientific">uncultured Rubrobacteraceae bacterium</name>
    <dbReference type="NCBI Taxonomy" id="349277"/>
    <lineage>
        <taxon>Bacteria</taxon>
        <taxon>Bacillati</taxon>
        <taxon>Actinomycetota</taxon>
        <taxon>Rubrobacteria</taxon>
        <taxon>Rubrobacterales</taxon>
        <taxon>Rubrobacteraceae</taxon>
        <taxon>environmental samples</taxon>
    </lineage>
</organism>
<protein>
    <recommendedName>
        <fullName evidence="7">DoxX family protein</fullName>
    </recommendedName>
</protein>
<dbReference type="Pfam" id="PF07681">
    <property type="entry name" value="DoxX"/>
    <property type="match status" value="1"/>
</dbReference>
<accession>A0A6J4P5B0</accession>
<evidence type="ECO:0000256" key="1">
    <source>
        <dbReference type="ARBA" id="ARBA00004141"/>
    </source>
</evidence>
<dbReference type="AlphaFoldDB" id="A0A6J4P5B0"/>
<evidence type="ECO:0008006" key="7">
    <source>
        <dbReference type="Google" id="ProtNLM"/>
    </source>
</evidence>
<feature type="transmembrane region" description="Helical" evidence="5">
    <location>
        <begin position="6"/>
        <end position="29"/>
    </location>
</feature>
<evidence type="ECO:0000256" key="4">
    <source>
        <dbReference type="ARBA" id="ARBA00023136"/>
    </source>
</evidence>
<dbReference type="EMBL" id="CADCUV010000065">
    <property type="protein sequence ID" value="CAA9406544.1"/>
    <property type="molecule type" value="Genomic_DNA"/>
</dbReference>
<comment type="subcellular location">
    <subcellularLocation>
        <location evidence="1">Membrane</location>
        <topology evidence="1">Multi-pass membrane protein</topology>
    </subcellularLocation>
</comment>
<feature type="transmembrane region" description="Helical" evidence="5">
    <location>
        <begin position="102"/>
        <end position="121"/>
    </location>
</feature>
<evidence type="ECO:0000256" key="5">
    <source>
        <dbReference type="SAM" id="Phobius"/>
    </source>
</evidence>
<gene>
    <name evidence="6" type="ORF">AVDCRST_MAG22-1582</name>
</gene>
<keyword evidence="4 5" id="KW-0472">Membrane</keyword>
<feature type="transmembrane region" description="Helical" evidence="5">
    <location>
        <begin position="41"/>
        <end position="61"/>
    </location>
</feature>
<proteinExistence type="predicted"/>
<evidence type="ECO:0000256" key="3">
    <source>
        <dbReference type="ARBA" id="ARBA00022989"/>
    </source>
</evidence>
<evidence type="ECO:0000256" key="2">
    <source>
        <dbReference type="ARBA" id="ARBA00022692"/>
    </source>
</evidence>
<keyword evidence="2 5" id="KW-0812">Transmembrane</keyword>